<evidence type="ECO:0000313" key="2">
    <source>
        <dbReference type="EMBL" id="KAG8088520.1"/>
    </source>
</evidence>
<gene>
    <name evidence="2" type="ORF">GUJ93_ZPchr0010g10474</name>
</gene>
<name>A0A8J5WEM7_ZIZPA</name>
<evidence type="ECO:0000313" key="3">
    <source>
        <dbReference type="Proteomes" id="UP000729402"/>
    </source>
</evidence>
<dbReference type="EMBL" id="JAAALK010000082">
    <property type="protein sequence ID" value="KAG8088520.1"/>
    <property type="molecule type" value="Genomic_DNA"/>
</dbReference>
<proteinExistence type="predicted"/>
<feature type="region of interest" description="Disordered" evidence="1">
    <location>
        <begin position="1"/>
        <end position="52"/>
    </location>
</feature>
<dbReference type="AlphaFoldDB" id="A0A8J5WEM7"/>
<comment type="caution">
    <text evidence="2">The sequence shown here is derived from an EMBL/GenBank/DDBJ whole genome shotgun (WGS) entry which is preliminary data.</text>
</comment>
<dbReference type="Proteomes" id="UP000729402">
    <property type="component" value="Unassembled WGS sequence"/>
</dbReference>
<organism evidence="2 3">
    <name type="scientific">Zizania palustris</name>
    <name type="common">Northern wild rice</name>
    <dbReference type="NCBI Taxonomy" id="103762"/>
    <lineage>
        <taxon>Eukaryota</taxon>
        <taxon>Viridiplantae</taxon>
        <taxon>Streptophyta</taxon>
        <taxon>Embryophyta</taxon>
        <taxon>Tracheophyta</taxon>
        <taxon>Spermatophyta</taxon>
        <taxon>Magnoliopsida</taxon>
        <taxon>Liliopsida</taxon>
        <taxon>Poales</taxon>
        <taxon>Poaceae</taxon>
        <taxon>BOP clade</taxon>
        <taxon>Oryzoideae</taxon>
        <taxon>Oryzeae</taxon>
        <taxon>Zizaniinae</taxon>
        <taxon>Zizania</taxon>
    </lineage>
</organism>
<keyword evidence="3" id="KW-1185">Reference proteome</keyword>
<accession>A0A8J5WEM7</accession>
<reference evidence="2" key="2">
    <citation type="submission" date="2021-02" db="EMBL/GenBank/DDBJ databases">
        <authorList>
            <person name="Kimball J.A."/>
            <person name="Haas M.W."/>
            <person name="Macchietto M."/>
            <person name="Kono T."/>
            <person name="Duquette J."/>
            <person name="Shao M."/>
        </authorList>
    </citation>
    <scope>NUCLEOTIDE SEQUENCE</scope>
    <source>
        <tissue evidence="2">Fresh leaf tissue</tissue>
    </source>
</reference>
<protein>
    <submittedName>
        <fullName evidence="2">Uncharacterized protein</fullName>
    </submittedName>
</protein>
<evidence type="ECO:0000256" key="1">
    <source>
        <dbReference type="SAM" id="MobiDB-lite"/>
    </source>
</evidence>
<sequence>MHKRLMPTTFTGDAVSAGAAPAMDRSRSTQAVGGKEARREGGDTLSRPPTAWSLGVGMATQWRRPAVARR</sequence>
<reference evidence="2" key="1">
    <citation type="journal article" date="2021" name="bioRxiv">
        <title>Whole Genome Assembly and Annotation of Northern Wild Rice, Zizania palustris L., Supports a Whole Genome Duplication in the Zizania Genus.</title>
        <authorList>
            <person name="Haas M."/>
            <person name="Kono T."/>
            <person name="Macchietto M."/>
            <person name="Millas R."/>
            <person name="McGilp L."/>
            <person name="Shao M."/>
            <person name="Duquette J."/>
            <person name="Hirsch C.N."/>
            <person name="Kimball J."/>
        </authorList>
    </citation>
    <scope>NUCLEOTIDE SEQUENCE</scope>
    <source>
        <tissue evidence="2">Fresh leaf tissue</tissue>
    </source>
</reference>